<name>A0A7W3MUZ6_9ACTN</name>
<keyword evidence="2" id="KW-1185">Reference proteome</keyword>
<evidence type="ECO:0000313" key="2">
    <source>
        <dbReference type="Proteomes" id="UP000539313"/>
    </source>
</evidence>
<accession>A0A7W3MUZ6</accession>
<dbReference type="EMBL" id="JACJII010000001">
    <property type="protein sequence ID" value="MBA9002396.1"/>
    <property type="molecule type" value="Genomic_DNA"/>
</dbReference>
<comment type="caution">
    <text evidence="1">The sequence shown here is derived from an EMBL/GenBank/DDBJ whole genome shotgun (WGS) entry which is preliminary data.</text>
</comment>
<dbReference type="Proteomes" id="UP000539313">
    <property type="component" value="Unassembled WGS sequence"/>
</dbReference>
<organism evidence="1 2">
    <name type="scientific">Thermomonospora cellulosilytica</name>
    <dbReference type="NCBI Taxonomy" id="1411118"/>
    <lineage>
        <taxon>Bacteria</taxon>
        <taxon>Bacillati</taxon>
        <taxon>Actinomycetota</taxon>
        <taxon>Actinomycetes</taxon>
        <taxon>Streptosporangiales</taxon>
        <taxon>Thermomonosporaceae</taxon>
        <taxon>Thermomonospora</taxon>
    </lineage>
</organism>
<dbReference type="RefSeq" id="WP_182704440.1">
    <property type="nucleotide sequence ID" value="NZ_JACJII010000001.1"/>
</dbReference>
<proteinExistence type="predicted"/>
<protein>
    <submittedName>
        <fullName evidence="1">Uncharacterized protein</fullName>
    </submittedName>
</protein>
<evidence type="ECO:0000313" key="1">
    <source>
        <dbReference type="EMBL" id="MBA9002396.1"/>
    </source>
</evidence>
<reference evidence="1 2" key="1">
    <citation type="submission" date="2020-08" db="EMBL/GenBank/DDBJ databases">
        <title>Sequencing the genomes of 1000 actinobacteria strains.</title>
        <authorList>
            <person name="Klenk H.-P."/>
        </authorList>
    </citation>
    <scope>NUCLEOTIDE SEQUENCE [LARGE SCALE GENOMIC DNA]</scope>
    <source>
        <strain evidence="1 2">DSM 45823</strain>
    </source>
</reference>
<sequence>MRMPELTDLIWLFEDPPTPMEPDLSWPWGLHTFRLTRGSRSVSFSLDPQAGEAYLMLYESDELLLSLGRLRTLSHLTVEKDALILHFAQDDLAPLTLRTHPVPSVTWPVRPAGSR</sequence>
<gene>
    <name evidence="1" type="ORF">HNR21_001278</name>
</gene>
<dbReference type="AlphaFoldDB" id="A0A7W3MUZ6"/>